<dbReference type="GO" id="GO:0005886">
    <property type="term" value="C:plasma membrane"/>
    <property type="evidence" value="ECO:0007669"/>
    <property type="project" value="TreeGrafter"/>
</dbReference>
<proteinExistence type="predicted"/>
<accession>A0A7G2CHY2</accession>
<evidence type="ECO:0000256" key="2">
    <source>
        <dbReference type="SAM" id="Phobius"/>
    </source>
</evidence>
<dbReference type="GO" id="GO:0005227">
    <property type="term" value="F:calcium-activated cation channel activity"/>
    <property type="evidence" value="ECO:0007669"/>
    <property type="project" value="InterPro"/>
</dbReference>
<dbReference type="InterPro" id="IPR045122">
    <property type="entry name" value="Csc1-like"/>
</dbReference>
<evidence type="ECO:0000313" key="3">
    <source>
        <dbReference type="EMBL" id="CAD2219470.1"/>
    </source>
</evidence>
<reference evidence="3 4" key="1">
    <citation type="submission" date="2020-08" db="EMBL/GenBank/DDBJ databases">
        <authorList>
            <person name="Newling K."/>
            <person name="Davey J."/>
            <person name="Forrester S."/>
        </authorList>
    </citation>
    <scope>NUCLEOTIDE SEQUENCE [LARGE SCALE GENOMIC DNA]</scope>
    <source>
        <strain evidence="4">Crithidia deanei Carvalho (ATCC PRA-265)</strain>
    </source>
</reference>
<dbReference type="AlphaFoldDB" id="A0A7G2CHY2"/>
<dbReference type="Proteomes" id="UP000515908">
    <property type="component" value="Chromosome 14"/>
</dbReference>
<gene>
    <name evidence="3" type="ORF">ADEAN_000697600</name>
</gene>
<evidence type="ECO:0000313" key="4">
    <source>
        <dbReference type="Proteomes" id="UP000515908"/>
    </source>
</evidence>
<feature type="transmembrane region" description="Helical" evidence="2">
    <location>
        <begin position="190"/>
        <end position="211"/>
    </location>
</feature>
<dbReference type="VEuPathDB" id="TriTrypDB:ADEAN_000697600"/>
<dbReference type="EMBL" id="LR877158">
    <property type="protein sequence ID" value="CAD2219470.1"/>
    <property type="molecule type" value="Genomic_DNA"/>
</dbReference>
<sequence length="480" mass="55762">METTMAPIPPTPPPPPPYVDRFSDRYSRTDLLLNFAVDCYSPQGGYWFAKVITAIAFSCWIDLIDIIGLLKCVLLKRKYKVQRQYNKLFVPSFNFEFPRNYAFDMMILSMGLIFHLSTPLLHVLVCLYFAVRFWTQRGKILDRYRSIFPEPLLQNCTDFTVSAQIMHCVMGLFLLSEIGAVLLHLIRGTAFSFVISLLNLAVAILLLVWTLKLTTTWSANLHNVRQIFLEDEKLESEQKKKQQEEVKKANENTRQRREGSEEEEMQSKTDSGKKKSITFRVDDNKNENENNNNNSDEGSEHSSDFASPVIHLSESFAGNLSIYRSEREKVAEEEKLLTQLLNNTMMDNYETYDFSGIFFDDGNPYTGELLPKKRKIQSLYQPKHQKLERMDVEEEVEQMLSKEYIVERYWDTHISWFENDVEEEGGETHGVGSFLSRLLHTVGGESENNRNNNNNKKEEKKEELMFSPLHHEGLEEDLPI</sequence>
<evidence type="ECO:0000256" key="1">
    <source>
        <dbReference type="SAM" id="MobiDB-lite"/>
    </source>
</evidence>
<name>A0A7G2CHY2_9TRYP</name>
<protein>
    <submittedName>
        <fullName evidence="3">Uncharacterized protein</fullName>
    </submittedName>
</protein>
<feature type="compositionally biased region" description="Basic and acidic residues" evidence="1">
    <location>
        <begin position="455"/>
        <end position="473"/>
    </location>
</feature>
<feature type="region of interest" description="Disordered" evidence="1">
    <location>
        <begin position="238"/>
        <end position="304"/>
    </location>
</feature>
<keyword evidence="2" id="KW-1133">Transmembrane helix</keyword>
<organism evidence="3 4">
    <name type="scientific">Angomonas deanei</name>
    <dbReference type="NCBI Taxonomy" id="59799"/>
    <lineage>
        <taxon>Eukaryota</taxon>
        <taxon>Discoba</taxon>
        <taxon>Euglenozoa</taxon>
        <taxon>Kinetoplastea</taxon>
        <taxon>Metakinetoplastina</taxon>
        <taxon>Trypanosomatida</taxon>
        <taxon>Trypanosomatidae</taxon>
        <taxon>Strigomonadinae</taxon>
        <taxon>Angomonas</taxon>
    </lineage>
</organism>
<feature type="transmembrane region" description="Helical" evidence="2">
    <location>
        <begin position="107"/>
        <end position="131"/>
    </location>
</feature>
<feature type="transmembrane region" description="Helical" evidence="2">
    <location>
        <begin position="161"/>
        <end position="183"/>
    </location>
</feature>
<keyword evidence="2" id="KW-0472">Membrane</keyword>
<feature type="transmembrane region" description="Helical" evidence="2">
    <location>
        <begin position="51"/>
        <end position="74"/>
    </location>
</feature>
<keyword evidence="4" id="KW-1185">Reference proteome</keyword>
<feature type="region of interest" description="Disordered" evidence="1">
    <location>
        <begin position="442"/>
        <end position="480"/>
    </location>
</feature>
<keyword evidence="2" id="KW-0812">Transmembrane</keyword>
<dbReference type="PANTHER" id="PTHR13018">
    <property type="entry name" value="PROBABLE MEMBRANE PROTEIN DUF221-RELATED"/>
    <property type="match status" value="1"/>
</dbReference>
<feature type="compositionally biased region" description="Basic and acidic residues" evidence="1">
    <location>
        <begin position="238"/>
        <end position="273"/>
    </location>
</feature>
<dbReference type="PANTHER" id="PTHR13018:SF144">
    <property type="entry name" value="CSC1_OSCA1-LIKE 7TM REGION DOMAIN-CONTAINING PROTEIN"/>
    <property type="match status" value="1"/>
</dbReference>